<reference evidence="7" key="2">
    <citation type="journal article" date="2023" name="Syst. Appl. Microbiol.">
        <title>Govania unica gen. nov., sp. nov., a rare biosphere bacterium that represents a novel family in the class Alphaproteobacteria.</title>
        <authorList>
            <person name="Vandamme P."/>
            <person name="Peeters C."/>
            <person name="Hettiarachchi A."/>
            <person name="Cnockaert M."/>
            <person name="Carlier A."/>
        </authorList>
    </citation>
    <scope>NUCLEOTIDE SEQUENCE</scope>
    <source>
        <strain evidence="7">LMG 31809</strain>
    </source>
</reference>
<gene>
    <name evidence="7" type="ORF">NYP16_04325</name>
</gene>
<dbReference type="PROSITE" id="PS00187">
    <property type="entry name" value="TPP_ENZYMES"/>
    <property type="match status" value="1"/>
</dbReference>
<comment type="caution">
    <text evidence="7">The sequence shown here is derived from an EMBL/GenBank/DDBJ whole genome shotgun (WGS) entry which is preliminary data.</text>
</comment>
<protein>
    <submittedName>
        <fullName evidence="7">Thiamine pyrophosphate-binding protein</fullName>
    </submittedName>
</protein>
<dbReference type="InterPro" id="IPR012001">
    <property type="entry name" value="Thiamin_PyroP_enz_TPP-bd_dom"/>
</dbReference>
<proteinExistence type="inferred from homology"/>
<evidence type="ECO:0000256" key="1">
    <source>
        <dbReference type="ARBA" id="ARBA00007812"/>
    </source>
</evidence>
<dbReference type="NCBIfam" id="NF006052">
    <property type="entry name" value="PRK08199.1"/>
    <property type="match status" value="1"/>
</dbReference>
<dbReference type="InterPro" id="IPR029061">
    <property type="entry name" value="THDP-binding"/>
</dbReference>
<dbReference type="PANTHER" id="PTHR18968:SF120">
    <property type="entry name" value="ACETOLACTATE SYNTHASE LARGE SUBUNIT"/>
    <property type="match status" value="1"/>
</dbReference>
<dbReference type="InterPro" id="IPR011766">
    <property type="entry name" value="TPP_enzyme_TPP-bd"/>
</dbReference>
<name>A0A9X3TWV9_9PROT</name>
<dbReference type="Pfam" id="PF00205">
    <property type="entry name" value="TPP_enzyme_M"/>
    <property type="match status" value="1"/>
</dbReference>
<dbReference type="GO" id="GO:0030976">
    <property type="term" value="F:thiamine pyrophosphate binding"/>
    <property type="evidence" value="ECO:0007669"/>
    <property type="project" value="InterPro"/>
</dbReference>
<dbReference type="GO" id="GO:0009097">
    <property type="term" value="P:isoleucine biosynthetic process"/>
    <property type="evidence" value="ECO:0007669"/>
    <property type="project" value="TreeGrafter"/>
</dbReference>
<dbReference type="GO" id="GO:0000287">
    <property type="term" value="F:magnesium ion binding"/>
    <property type="evidence" value="ECO:0007669"/>
    <property type="project" value="InterPro"/>
</dbReference>
<evidence type="ECO:0000259" key="5">
    <source>
        <dbReference type="Pfam" id="PF02775"/>
    </source>
</evidence>
<dbReference type="GO" id="GO:0003984">
    <property type="term" value="F:acetolactate synthase activity"/>
    <property type="evidence" value="ECO:0007669"/>
    <property type="project" value="TreeGrafter"/>
</dbReference>
<sequence length="555" mass="60173">MDNRRSGGQILVSAILDQDVATVFCVPGESYLPVLDALYDVQDRIRVITCRQEGGAAVMAEAHGKLTGRPGVCFVTRGPGATNAAIGVHTARQDSTPMVLFIGQVARGDRDREAFQEVDYRAMFGPLAKWVAEIDDARRIPEYVSRAWGLAMSGRPGPVVLVLPEDMLTDRVTVQSVPRVGRLAGAPAAGDMMALRRHLTQAQRPLMILGGSGWSDGACHDIRNFAEQNGLPVAASFRRQDLFDNDHAQYVGDIGLGINPALAERVAAADLLLVIGARMSENMTQGYSLPVPPLPTQKLIHVHPAVEELGKVYVPTLAIHACLAEFAAEAAALEPLAQVPFTKWTADARRDFESWTQPGPAQGDVNMGEIMQHLRDLLPDDAIICNGAGNYTIWLHRFYRYRRRHTQLAPTSGAMGYGVPSAVGAKATYPDRVVVSFSGDGCFMMNGQELATAVQYGLNVIFIIVNNGMYGTIRMHQERTFPERVMATDLVNPDFVALAKAYGAEGLLVEKTADFAAAFAHARAVGKPSVIEIRLDPEDITPRHSLSALRAAAIQ</sequence>
<organism evidence="7 8">
    <name type="scientific">Govanella unica</name>
    <dbReference type="NCBI Taxonomy" id="2975056"/>
    <lineage>
        <taxon>Bacteria</taxon>
        <taxon>Pseudomonadati</taxon>
        <taxon>Pseudomonadota</taxon>
        <taxon>Alphaproteobacteria</taxon>
        <taxon>Emcibacterales</taxon>
        <taxon>Govanellaceae</taxon>
        <taxon>Govanella</taxon>
    </lineage>
</organism>
<keyword evidence="2 3" id="KW-0786">Thiamine pyrophosphate</keyword>
<reference evidence="7" key="1">
    <citation type="submission" date="2022-08" db="EMBL/GenBank/DDBJ databases">
        <authorList>
            <person name="Vandamme P."/>
            <person name="Hettiarachchi A."/>
            <person name="Peeters C."/>
            <person name="Cnockaert M."/>
            <person name="Carlier A."/>
        </authorList>
    </citation>
    <scope>NUCLEOTIDE SEQUENCE</scope>
    <source>
        <strain evidence="7">LMG 31809</strain>
    </source>
</reference>
<accession>A0A9X3TWV9</accession>
<dbReference type="SUPFAM" id="SSF52518">
    <property type="entry name" value="Thiamin diphosphate-binding fold (THDP-binding)"/>
    <property type="match status" value="2"/>
</dbReference>
<dbReference type="CDD" id="cd00568">
    <property type="entry name" value="TPP_enzymes"/>
    <property type="match status" value="1"/>
</dbReference>
<dbReference type="PANTHER" id="PTHR18968">
    <property type="entry name" value="THIAMINE PYROPHOSPHATE ENZYMES"/>
    <property type="match status" value="1"/>
</dbReference>
<dbReference type="InterPro" id="IPR045229">
    <property type="entry name" value="TPP_enz"/>
</dbReference>
<dbReference type="SUPFAM" id="SSF52467">
    <property type="entry name" value="DHS-like NAD/FAD-binding domain"/>
    <property type="match status" value="1"/>
</dbReference>
<dbReference type="Pfam" id="PF02775">
    <property type="entry name" value="TPP_enzyme_C"/>
    <property type="match status" value="1"/>
</dbReference>
<evidence type="ECO:0000256" key="2">
    <source>
        <dbReference type="ARBA" id="ARBA00023052"/>
    </source>
</evidence>
<feature type="domain" description="Thiamine pyrophosphate enzyme TPP-binding" evidence="5">
    <location>
        <begin position="387"/>
        <end position="533"/>
    </location>
</feature>
<dbReference type="Pfam" id="PF02776">
    <property type="entry name" value="TPP_enzyme_N"/>
    <property type="match status" value="1"/>
</dbReference>
<dbReference type="InterPro" id="IPR029035">
    <property type="entry name" value="DHS-like_NAD/FAD-binding_dom"/>
</dbReference>
<dbReference type="EMBL" id="JANWOI010000001">
    <property type="protein sequence ID" value="MDA5193182.1"/>
    <property type="molecule type" value="Genomic_DNA"/>
</dbReference>
<dbReference type="AlphaFoldDB" id="A0A9X3TWV9"/>
<evidence type="ECO:0000259" key="6">
    <source>
        <dbReference type="Pfam" id="PF02776"/>
    </source>
</evidence>
<evidence type="ECO:0000259" key="4">
    <source>
        <dbReference type="Pfam" id="PF00205"/>
    </source>
</evidence>
<dbReference type="CDD" id="cd07035">
    <property type="entry name" value="TPP_PYR_POX_like"/>
    <property type="match status" value="1"/>
</dbReference>
<evidence type="ECO:0000313" key="7">
    <source>
        <dbReference type="EMBL" id="MDA5193182.1"/>
    </source>
</evidence>
<comment type="similarity">
    <text evidence="1 3">Belongs to the TPP enzyme family.</text>
</comment>
<dbReference type="InterPro" id="IPR000399">
    <property type="entry name" value="TPP-bd_CS"/>
</dbReference>
<evidence type="ECO:0000313" key="8">
    <source>
        <dbReference type="Proteomes" id="UP001141619"/>
    </source>
</evidence>
<dbReference type="InterPro" id="IPR012000">
    <property type="entry name" value="Thiamin_PyroP_enz_cen_dom"/>
</dbReference>
<dbReference type="Proteomes" id="UP001141619">
    <property type="component" value="Unassembled WGS sequence"/>
</dbReference>
<evidence type="ECO:0000256" key="3">
    <source>
        <dbReference type="RuleBase" id="RU362132"/>
    </source>
</evidence>
<dbReference type="GO" id="GO:0050660">
    <property type="term" value="F:flavin adenine dinucleotide binding"/>
    <property type="evidence" value="ECO:0007669"/>
    <property type="project" value="TreeGrafter"/>
</dbReference>
<keyword evidence="8" id="KW-1185">Reference proteome</keyword>
<dbReference type="GO" id="GO:0009099">
    <property type="term" value="P:L-valine biosynthetic process"/>
    <property type="evidence" value="ECO:0007669"/>
    <property type="project" value="TreeGrafter"/>
</dbReference>
<dbReference type="GO" id="GO:0005948">
    <property type="term" value="C:acetolactate synthase complex"/>
    <property type="evidence" value="ECO:0007669"/>
    <property type="project" value="TreeGrafter"/>
</dbReference>
<dbReference type="FunFam" id="3.40.50.970:FF:000007">
    <property type="entry name" value="Acetolactate synthase"/>
    <property type="match status" value="1"/>
</dbReference>
<dbReference type="RefSeq" id="WP_274942876.1">
    <property type="nucleotide sequence ID" value="NZ_JANWOI010000001.1"/>
</dbReference>
<dbReference type="Gene3D" id="3.40.50.1220">
    <property type="entry name" value="TPP-binding domain"/>
    <property type="match status" value="1"/>
</dbReference>
<feature type="domain" description="Thiamine pyrophosphate enzyme central" evidence="4">
    <location>
        <begin position="197"/>
        <end position="327"/>
    </location>
</feature>
<dbReference type="Gene3D" id="3.40.50.970">
    <property type="match status" value="2"/>
</dbReference>
<feature type="domain" description="Thiamine pyrophosphate enzyme N-terminal TPP-binding" evidence="6">
    <location>
        <begin position="6"/>
        <end position="122"/>
    </location>
</feature>